<feature type="compositionally biased region" description="Low complexity" evidence="1">
    <location>
        <begin position="792"/>
        <end position="801"/>
    </location>
</feature>
<dbReference type="Gene3D" id="2.60.40.150">
    <property type="entry name" value="C2 domain"/>
    <property type="match status" value="1"/>
</dbReference>
<feature type="compositionally biased region" description="Basic and acidic residues" evidence="1">
    <location>
        <begin position="530"/>
        <end position="547"/>
    </location>
</feature>
<dbReference type="InParanoid" id="A0A151GTF4"/>
<feature type="compositionally biased region" description="Basic and acidic residues" evidence="1">
    <location>
        <begin position="306"/>
        <end position="330"/>
    </location>
</feature>
<feature type="compositionally biased region" description="Polar residues" evidence="1">
    <location>
        <begin position="228"/>
        <end position="238"/>
    </location>
</feature>
<feature type="compositionally biased region" description="Basic and acidic residues" evidence="1">
    <location>
        <begin position="270"/>
        <end position="279"/>
    </location>
</feature>
<feature type="compositionally biased region" description="Low complexity" evidence="1">
    <location>
        <begin position="812"/>
        <end position="827"/>
    </location>
</feature>
<dbReference type="AlphaFoldDB" id="A0A151GTF4"/>
<name>A0A151GTF4_DRECN</name>
<dbReference type="InterPro" id="IPR037791">
    <property type="entry name" value="C2_fungal_Inn1"/>
</dbReference>
<keyword evidence="4" id="KW-1185">Reference proteome</keyword>
<dbReference type="SUPFAM" id="SSF49562">
    <property type="entry name" value="C2 domain (Calcium/lipid-binding domain, CaLB)"/>
    <property type="match status" value="1"/>
</dbReference>
<dbReference type="SMART" id="SM00239">
    <property type="entry name" value="C2"/>
    <property type="match status" value="1"/>
</dbReference>
<sequence length="909" mass="99046">MSMRAKSYALNGGHTAGIFADMSIDGPVIGTLVAVVDRAKNLPNRKTIGKQDPYCAARLGKEAKKTTTDVRGGQTPRWDQELRFTVHDSADYYQLKVSVFTDDKKTDLIGEAWVDLKSIIVAGGGQNDMWQTLTCKGKYAGEIRIEITFYDSRPKPEKPARAANSSEQDNASPKQKTPVKRRPLPSDPVTGEAPALPVSPPAQPSPLEHRQTPPRWQGNDGPQPGFVATQSPLQSVEYNTPPPASRQHPDHYPSQYSPSPQSAFATGRLDGPRPSHPSRESSSARTPSRHRDDRDHHHGHHVHSSPYERQHPPFPEHPHDAVTEDFREQPPLEDGAPPPPPAHRSSPAGGGQELVHRGSYDGSPQKSMQSVQMRQDVLRSEAHRHSSPAYPGQPVFRAHDPAPSSPYHPAPHGSTHEAASPRYPSYDGYDPPHRSMQPTVEDVPESPPGPMPNTYHRPVARMHSRDETVFETNPSAVPPNFGRSAGASSHPLSSTPGHHSSAWQNQNGHAGDGYDVSSRDYPNSPAHPQHNQDIHRPSPRRDFEPHHQLRSSPSYGPPDAPPSLSPGHDPALSHETPEQMYEESRTGGQHPLQLTTPTRGRRQWEGSPTYVTSPQSYSSHPHDHRSAVTYSGGPDNQVVVRRRAVSPSPNPLHTIRRKSVSPVPPPSDDRMASDVPFSPDSYDALNPAMASPREEQSAAHGRGHGQAEADEKIIMHDGREVDPSDHLPVESWAPEPLPKVQNEQPPAESRSRPSGAQPMPPSGRRPLRIATRPQSKTAALPPSYSFGDDARGAPLAAGAGRSRLQRRAHRGSTAPWAAPSSPLAPVSTDNYQERQGLYITTGGRDLHGGGSWGYPNENQAPYYGSRPPIPAKMPLPMMSGANGGGDVALVEEMQSIDLGAGRSRRKGGY</sequence>
<feature type="region of interest" description="Disordered" evidence="1">
    <location>
        <begin position="150"/>
        <end position="828"/>
    </location>
</feature>
<dbReference type="PANTHER" id="PTHR47052">
    <property type="entry name" value="CONSERVED SERINE PROLINE-RICH PROTEIN (AFU_ORTHOLOGUE AFUA_2G01790)"/>
    <property type="match status" value="1"/>
</dbReference>
<dbReference type="PANTHER" id="PTHR47052:SF3">
    <property type="entry name" value="INGRESSION PROTEIN 1"/>
    <property type="match status" value="1"/>
</dbReference>
<dbReference type="InterPro" id="IPR035892">
    <property type="entry name" value="C2_domain_sf"/>
</dbReference>
<dbReference type="InterPro" id="IPR000008">
    <property type="entry name" value="C2_dom"/>
</dbReference>
<feature type="compositionally biased region" description="Basic and acidic residues" evidence="1">
    <location>
        <begin position="705"/>
        <end position="728"/>
    </location>
</feature>
<organism evidence="3 4">
    <name type="scientific">Drechmeria coniospora</name>
    <name type="common">Nematophagous fungus</name>
    <name type="synonym">Meria coniospora</name>
    <dbReference type="NCBI Taxonomy" id="98403"/>
    <lineage>
        <taxon>Eukaryota</taxon>
        <taxon>Fungi</taxon>
        <taxon>Dikarya</taxon>
        <taxon>Ascomycota</taxon>
        <taxon>Pezizomycotina</taxon>
        <taxon>Sordariomycetes</taxon>
        <taxon>Hypocreomycetidae</taxon>
        <taxon>Hypocreales</taxon>
        <taxon>Ophiocordycipitaceae</taxon>
        <taxon>Drechmeria</taxon>
    </lineage>
</organism>
<comment type="caution">
    <text evidence="3">The sequence shown here is derived from an EMBL/GenBank/DDBJ whole genome shotgun (WGS) entry which is preliminary data.</text>
</comment>
<dbReference type="Pfam" id="PF00168">
    <property type="entry name" value="C2"/>
    <property type="match status" value="1"/>
</dbReference>
<dbReference type="EMBL" id="LAYC01000001">
    <property type="protein sequence ID" value="KYK60343.1"/>
    <property type="molecule type" value="Genomic_DNA"/>
</dbReference>
<evidence type="ECO:0000259" key="2">
    <source>
        <dbReference type="PROSITE" id="PS50004"/>
    </source>
</evidence>
<feature type="compositionally biased region" description="Low complexity" evidence="1">
    <location>
        <begin position="252"/>
        <end position="262"/>
    </location>
</feature>
<gene>
    <name evidence="3" type="ORF">DCS_01480</name>
</gene>
<evidence type="ECO:0000256" key="1">
    <source>
        <dbReference type="SAM" id="MobiDB-lite"/>
    </source>
</evidence>
<dbReference type="Proteomes" id="UP000076580">
    <property type="component" value="Chromosome 01"/>
</dbReference>
<feature type="domain" description="C2" evidence="2">
    <location>
        <begin position="10"/>
        <end position="131"/>
    </location>
</feature>
<accession>A0A151GTF4</accession>
<feature type="compositionally biased region" description="Polar residues" evidence="1">
    <location>
        <begin position="486"/>
        <end position="508"/>
    </location>
</feature>
<feature type="compositionally biased region" description="Pro residues" evidence="1">
    <location>
        <begin position="555"/>
        <end position="564"/>
    </location>
</feature>
<dbReference type="STRING" id="98403.A0A151GTF4"/>
<feature type="compositionally biased region" description="Polar residues" evidence="1">
    <location>
        <begin position="609"/>
        <end position="619"/>
    </location>
</feature>
<dbReference type="InterPro" id="IPR052981">
    <property type="entry name" value="Ingression_C2_domain"/>
</dbReference>
<evidence type="ECO:0000313" key="3">
    <source>
        <dbReference type="EMBL" id="KYK60343.1"/>
    </source>
</evidence>
<feature type="compositionally biased region" description="Polar residues" evidence="1">
    <location>
        <begin position="362"/>
        <end position="373"/>
    </location>
</feature>
<feature type="compositionally biased region" description="Basic and acidic residues" evidence="1">
    <location>
        <begin position="571"/>
        <end position="585"/>
    </location>
</feature>
<dbReference type="RefSeq" id="XP_040659695.1">
    <property type="nucleotide sequence ID" value="XM_040798812.1"/>
</dbReference>
<evidence type="ECO:0000313" key="4">
    <source>
        <dbReference type="Proteomes" id="UP000076580"/>
    </source>
</evidence>
<dbReference type="CDD" id="cd08681">
    <property type="entry name" value="C2_fungal_Inn1p-like"/>
    <property type="match status" value="1"/>
</dbReference>
<feature type="compositionally biased region" description="Polar residues" evidence="1">
    <location>
        <begin position="163"/>
        <end position="175"/>
    </location>
</feature>
<dbReference type="GeneID" id="63714123"/>
<dbReference type="PROSITE" id="PS50004">
    <property type="entry name" value="C2"/>
    <property type="match status" value="1"/>
</dbReference>
<proteinExistence type="predicted"/>
<reference evidence="3 4" key="1">
    <citation type="journal article" date="2016" name="Sci. Rep.">
        <title>Insights into Adaptations to a Near-Obligate Nematode Endoparasitic Lifestyle from the Finished Genome of Drechmeria coniospora.</title>
        <authorList>
            <person name="Zhang L."/>
            <person name="Zhou Z."/>
            <person name="Guo Q."/>
            <person name="Fokkens L."/>
            <person name="Miskei M."/>
            <person name="Pocsi I."/>
            <person name="Zhang W."/>
            <person name="Chen M."/>
            <person name="Wang L."/>
            <person name="Sun Y."/>
            <person name="Donzelli B.G."/>
            <person name="Gibson D.M."/>
            <person name="Nelson D.R."/>
            <person name="Luo J.G."/>
            <person name="Rep M."/>
            <person name="Liu H."/>
            <person name="Yang S."/>
            <person name="Wang J."/>
            <person name="Krasnoff S.B."/>
            <person name="Xu Y."/>
            <person name="Molnar I."/>
            <person name="Lin M."/>
        </authorList>
    </citation>
    <scope>NUCLEOTIDE SEQUENCE [LARGE SCALE GENOMIC DNA]</scope>
    <source>
        <strain evidence="3 4">ARSEF 6962</strain>
    </source>
</reference>
<protein>
    <submittedName>
        <fullName evidence="3">C2 domain containing protein</fullName>
    </submittedName>
</protein>